<evidence type="ECO:0000313" key="2">
    <source>
        <dbReference type="Proteomes" id="UP000230750"/>
    </source>
</evidence>
<protein>
    <submittedName>
        <fullName evidence="1">Putative E3 ubiquitin-protein ligase TRIP12 isoform X1</fullName>
    </submittedName>
</protein>
<accession>A0A2G8JGQ8</accession>
<dbReference type="STRING" id="307972.A0A2G8JGQ8"/>
<dbReference type="EMBL" id="MRZV01002044">
    <property type="protein sequence ID" value="PIK34905.1"/>
    <property type="molecule type" value="Genomic_DNA"/>
</dbReference>
<dbReference type="OrthoDB" id="271273at2759"/>
<comment type="caution">
    <text evidence="1">The sequence shown here is derived from an EMBL/GenBank/DDBJ whole genome shotgun (WGS) entry which is preliminary data.</text>
</comment>
<organism evidence="1 2">
    <name type="scientific">Stichopus japonicus</name>
    <name type="common">Sea cucumber</name>
    <dbReference type="NCBI Taxonomy" id="307972"/>
    <lineage>
        <taxon>Eukaryota</taxon>
        <taxon>Metazoa</taxon>
        <taxon>Echinodermata</taxon>
        <taxon>Eleutherozoa</taxon>
        <taxon>Echinozoa</taxon>
        <taxon>Holothuroidea</taxon>
        <taxon>Aspidochirotacea</taxon>
        <taxon>Aspidochirotida</taxon>
        <taxon>Stichopodidae</taxon>
        <taxon>Apostichopus</taxon>
    </lineage>
</organism>
<evidence type="ECO:0000313" key="1">
    <source>
        <dbReference type="EMBL" id="PIK34905.1"/>
    </source>
</evidence>
<name>A0A2G8JGQ8_STIJA</name>
<proteinExistence type="predicted"/>
<gene>
    <name evidence="1" type="ORF">BSL78_28272</name>
</gene>
<dbReference type="Proteomes" id="UP000230750">
    <property type="component" value="Unassembled WGS sequence"/>
</dbReference>
<keyword evidence="2" id="KW-1185">Reference proteome</keyword>
<dbReference type="AlphaFoldDB" id="A0A2G8JGQ8"/>
<reference evidence="1 2" key="1">
    <citation type="journal article" date="2017" name="PLoS Biol.">
        <title>The sea cucumber genome provides insights into morphological evolution and visceral regeneration.</title>
        <authorList>
            <person name="Zhang X."/>
            <person name="Sun L."/>
            <person name="Yuan J."/>
            <person name="Sun Y."/>
            <person name="Gao Y."/>
            <person name="Zhang L."/>
            <person name="Li S."/>
            <person name="Dai H."/>
            <person name="Hamel J.F."/>
            <person name="Liu C."/>
            <person name="Yu Y."/>
            <person name="Liu S."/>
            <person name="Lin W."/>
            <person name="Guo K."/>
            <person name="Jin S."/>
            <person name="Xu P."/>
            <person name="Storey K.B."/>
            <person name="Huan P."/>
            <person name="Zhang T."/>
            <person name="Zhou Y."/>
            <person name="Zhang J."/>
            <person name="Lin C."/>
            <person name="Li X."/>
            <person name="Xing L."/>
            <person name="Huo D."/>
            <person name="Sun M."/>
            <person name="Wang L."/>
            <person name="Mercier A."/>
            <person name="Li F."/>
            <person name="Yang H."/>
            <person name="Xiang J."/>
        </authorList>
    </citation>
    <scope>NUCLEOTIDE SEQUENCE [LARGE SCALE GENOMIC DNA]</scope>
    <source>
        <strain evidence="1">Shaxun</strain>
        <tissue evidence="1">Muscle</tissue>
    </source>
</reference>
<sequence>MAECQSSTVVGDYPPVISTGTFIMVIRMMALMCSRCPELAVELIKQNIAETISYLLMEALIKPVKK</sequence>